<evidence type="ECO:0000313" key="4">
    <source>
        <dbReference type="Proteomes" id="UP000192656"/>
    </source>
</evidence>
<feature type="transmembrane region" description="Helical" evidence="1">
    <location>
        <begin position="280"/>
        <end position="303"/>
    </location>
</feature>
<dbReference type="PANTHER" id="PTHR48090:SF7">
    <property type="entry name" value="RFBJ PROTEIN"/>
    <property type="match status" value="1"/>
</dbReference>
<gene>
    <name evidence="3" type="ORF">SAMN06297251_103302</name>
</gene>
<evidence type="ECO:0000313" key="3">
    <source>
        <dbReference type="EMBL" id="SMC54708.1"/>
    </source>
</evidence>
<dbReference type="AlphaFoldDB" id="A0A1W2A323"/>
<dbReference type="InterPro" id="IPR001173">
    <property type="entry name" value="Glyco_trans_2-like"/>
</dbReference>
<dbReference type="EMBL" id="FWXR01000003">
    <property type="protein sequence ID" value="SMC54708.1"/>
    <property type="molecule type" value="Genomic_DNA"/>
</dbReference>
<dbReference type="SUPFAM" id="SSF53448">
    <property type="entry name" value="Nucleotide-diphospho-sugar transferases"/>
    <property type="match status" value="1"/>
</dbReference>
<dbReference type="InterPro" id="IPR029044">
    <property type="entry name" value="Nucleotide-diphossugar_trans"/>
</dbReference>
<feature type="transmembrane region" description="Helical" evidence="1">
    <location>
        <begin position="244"/>
        <end position="268"/>
    </location>
</feature>
<reference evidence="3 4" key="1">
    <citation type="submission" date="2017-04" db="EMBL/GenBank/DDBJ databases">
        <authorList>
            <person name="Afonso C.L."/>
            <person name="Miller P.J."/>
            <person name="Scott M.A."/>
            <person name="Spackman E."/>
            <person name="Goraichik I."/>
            <person name="Dimitrov K.M."/>
            <person name="Suarez D.L."/>
            <person name="Swayne D.E."/>
        </authorList>
    </citation>
    <scope>NUCLEOTIDE SEQUENCE [LARGE SCALE GENOMIC DNA]</scope>
    <source>
        <strain evidence="3 4">CGMCC 1.10972</strain>
    </source>
</reference>
<keyword evidence="1" id="KW-0812">Transmembrane</keyword>
<evidence type="ECO:0000256" key="1">
    <source>
        <dbReference type="SAM" id="Phobius"/>
    </source>
</evidence>
<dbReference type="Proteomes" id="UP000192656">
    <property type="component" value="Unassembled WGS sequence"/>
</dbReference>
<organism evidence="3 4">
    <name type="scientific">Fulvimarina manganoxydans</name>
    <dbReference type="NCBI Taxonomy" id="937218"/>
    <lineage>
        <taxon>Bacteria</taxon>
        <taxon>Pseudomonadati</taxon>
        <taxon>Pseudomonadota</taxon>
        <taxon>Alphaproteobacteria</taxon>
        <taxon>Hyphomicrobiales</taxon>
        <taxon>Aurantimonadaceae</taxon>
        <taxon>Fulvimarina</taxon>
    </lineage>
</organism>
<dbReference type="STRING" id="937218.SAMN06297251_103302"/>
<protein>
    <submittedName>
        <fullName evidence="3">Glycosyltransferase involved in cell wall bisynthesis</fullName>
    </submittedName>
</protein>
<dbReference type="GO" id="GO:0016740">
    <property type="term" value="F:transferase activity"/>
    <property type="evidence" value="ECO:0007669"/>
    <property type="project" value="UniProtKB-KW"/>
</dbReference>
<dbReference type="PANTHER" id="PTHR48090">
    <property type="entry name" value="UNDECAPRENYL-PHOSPHATE 4-DEOXY-4-FORMAMIDO-L-ARABINOSE TRANSFERASE-RELATED"/>
    <property type="match status" value="1"/>
</dbReference>
<accession>A0A1W2A323</accession>
<keyword evidence="1" id="KW-0472">Membrane</keyword>
<keyword evidence="4" id="KW-1185">Reference proteome</keyword>
<sequence>MPMSEHERSEYESDAIAGLAVAVLIPCYNEESTVGAVIDGFRTALPSATIHVFDNASSDRTSEVALAHGAQLSRVVRRGKGNVIRRMFADVEADIYVLVDGDATYDASRAPDLIRCLVENGNDLVNGARKSEAVGAYRLGHRFGNRLLSGMVRTMFGSQISDMLSGYKVFSRRFAKSFPAMSNGFEIETELTVHALELRMPIGEIETNYGERPEGSYSKLSTYRDGARILRTIIRLLRIERPRLFYGGLGVASGLLGVLLAVPLFITYSQTGTVPRLPTAVLSTGLVLLGGILVVAGLIMDLVTRVRQEMKCLSYLTIPSIRSMAEVKKRT</sequence>
<dbReference type="CDD" id="cd04179">
    <property type="entry name" value="DPM_DPG-synthase_like"/>
    <property type="match status" value="1"/>
</dbReference>
<proteinExistence type="predicted"/>
<evidence type="ECO:0000259" key="2">
    <source>
        <dbReference type="Pfam" id="PF00535"/>
    </source>
</evidence>
<feature type="domain" description="Glycosyltransferase 2-like" evidence="2">
    <location>
        <begin position="23"/>
        <end position="174"/>
    </location>
</feature>
<dbReference type="InterPro" id="IPR050256">
    <property type="entry name" value="Glycosyltransferase_2"/>
</dbReference>
<dbReference type="Gene3D" id="3.90.550.10">
    <property type="entry name" value="Spore Coat Polysaccharide Biosynthesis Protein SpsA, Chain A"/>
    <property type="match status" value="1"/>
</dbReference>
<dbReference type="Pfam" id="PF00535">
    <property type="entry name" value="Glycos_transf_2"/>
    <property type="match status" value="1"/>
</dbReference>
<keyword evidence="3" id="KW-0808">Transferase</keyword>
<name>A0A1W2A323_9HYPH</name>
<keyword evidence="1" id="KW-1133">Transmembrane helix</keyword>